<comment type="caution">
    <text evidence="1">The sequence shown here is derived from an EMBL/GenBank/DDBJ whole genome shotgun (WGS) entry which is preliminary data.</text>
</comment>
<organism evidence="1 2">
    <name type="scientific">Brassica cretica</name>
    <name type="common">Mustard</name>
    <dbReference type="NCBI Taxonomy" id="69181"/>
    <lineage>
        <taxon>Eukaryota</taxon>
        <taxon>Viridiplantae</taxon>
        <taxon>Streptophyta</taxon>
        <taxon>Embryophyta</taxon>
        <taxon>Tracheophyta</taxon>
        <taxon>Spermatophyta</taxon>
        <taxon>Magnoliopsida</taxon>
        <taxon>eudicotyledons</taxon>
        <taxon>Gunneridae</taxon>
        <taxon>Pentapetalae</taxon>
        <taxon>rosids</taxon>
        <taxon>malvids</taxon>
        <taxon>Brassicales</taxon>
        <taxon>Brassicaceae</taxon>
        <taxon>Brassiceae</taxon>
        <taxon>Brassica</taxon>
    </lineage>
</organism>
<dbReference type="EMBL" id="QGKW02001940">
    <property type="protein sequence ID" value="KAF2559703.1"/>
    <property type="molecule type" value="Genomic_DNA"/>
</dbReference>
<evidence type="ECO:0000313" key="2">
    <source>
        <dbReference type="Proteomes" id="UP000712281"/>
    </source>
</evidence>
<evidence type="ECO:0000313" key="1">
    <source>
        <dbReference type="EMBL" id="KAF2559703.1"/>
    </source>
</evidence>
<dbReference type="AlphaFoldDB" id="A0A8S9HP65"/>
<dbReference type="Proteomes" id="UP000712281">
    <property type="component" value="Unassembled WGS sequence"/>
</dbReference>
<name>A0A8S9HP65_BRACR</name>
<sequence length="216" mass="23949">MAPLLGLLSLLTLSGLIIWVFITSPRLFRLAQLGAGETSKSKILIEKFKSAEALDGWEVRQGTFRTQLLLNMMVGWMLSLSSLNLRELSFQVYTAPSESYVFTRGGYVELSKKLSLPLGSTLDRYEGLVLSVGGNGRSYVVILEAGPSSDMSQSKLYFPTITTKTGFVVIYLQYIKCMILTCYVNREVMRCWSVPWSDLRCLGALGAQRSSSSVLS</sequence>
<gene>
    <name evidence="1" type="ORF">F2Q68_00013158</name>
</gene>
<reference evidence="1" key="1">
    <citation type="submission" date="2019-12" db="EMBL/GenBank/DDBJ databases">
        <title>Genome sequencing and annotation of Brassica cretica.</title>
        <authorList>
            <person name="Studholme D.J."/>
            <person name="Sarris P.F."/>
        </authorList>
    </citation>
    <scope>NUCLEOTIDE SEQUENCE</scope>
    <source>
        <strain evidence="1">PFS-001/15</strain>
        <tissue evidence="1">Leaf</tissue>
    </source>
</reference>
<proteinExistence type="predicted"/>
<protein>
    <submittedName>
        <fullName evidence="1">Uncharacterized protein</fullName>
    </submittedName>
</protein>
<accession>A0A8S9HP65</accession>